<dbReference type="GO" id="GO:0010629">
    <property type="term" value="P:negative regulation of gene expression"/>
    <property type="evidence" value="ECO:0000266"/>
    <property type="project" value="RGD"/>
</dbReference>
<organism evidence="13 14">
    <name type="scientific">Rattus norvegicus</name>
    <name type="common">Rat</name>
    <dbReference type="NCBI Taxonomy" id="10116"/>
    <lineage>
        <taxon>Eukaryota</taxon>
        <taxon>Metazoa</taxon>
        <taxon>Chordata</taxon>
        <taxon>Craniata</taxon>
        <taxon>Vertebrata</taxon>
        <taxon>Euteleostomi</taxon>
        <taxon>Mammalia</taxon>
        <taxon>Eutheria</taxon>
        <taxon>Euarchontoglires</taxon>
        <taxon>Glires</taxon>
        <taxon>Rodentia</taxon>
        <taxon>Myomorpha</taxon>
        <taxon>Muroidea</taxon>
        <taxon>Muridae</taxon>
        <taxon>Murinae</taxon>
        <taxon>Rattus</taxon>
    </lineage>
</organism>
<dbReference type="eggNOG" id="ENOG502QUW0">
    <property type="taxonomic scope" value="Eukaryota"/>
</dbReference>
<dbReference type="Gene3D" id="3.10.250.10">
    <property type="entry name" value="SRCR-like domain"/>
    <property type="match status" value="1"/>
</dbReference>
<dbReference type="PRINTS" id="PR00258">
    <property type="entry name" value="SPERACTRCPTR"/>
</dbReference>
<dbReference type="Pfam" id="PF00530">
    <property type="entry name" value="SRCR"/>
    <property type="match status" value="1"/>
</dbReference>
<keyword evidence="7" id="KW-0675">Receptor</keyword>
<proteinExistence type="evidence at protein level"/>
<gene>
    <name evidence="13 15" type="primary">Msr1</name>
</gene>
<dbReference type="SUPFAM" id="SSF56487">
    <property type="entry name" value="SRCR-like"/>
    <property type="match status" value="1"/>
</dbReference>
<keyword evidence="9" id="KW-0175">Coiled coil</keyword>
<dbReference type="PANTHER" id="PTHR48071:SF16">
    <property type="entry name" value="MACROPHAGE SCAVENGER RECEPTOR TYPES I AND II"/>
    <property type="match status" value="1"/>
</dbReference>
<feature type="transmembrane region" description="Helical" evidence="11">
    <location>
        <begin position="85"/>
        <end position="110"/>
    </location>
</feature>
<evidence type="ECO:0000256" key="7">
    <source>
        <dbReference type="ARBA" id="ARBA00023170"/>
    </source>
</evidence>
<evidence type="ECO:0000256" key="4">
    <source>
        <dbReference type="ARBA" id="ARBA00022989"/>
    </source>
</evidence>
<dbReference type="RGD" id="1564316">
    <property type="gene designation" value="Msr1"/>
</dbReference>
<dbReference type="GO" id="GO:0005044">
    <property type="term" value="F:scavenger receptor activity"/>
    <property type="evidence" value="ECO:0007669"/>
    <property type="project" value="InterPro"/>
</dbReference>
<dbReference type="GO" id="GO:0038024">
    <property type="term" value="F:cargo receptor activity"/>
    <property type="evidence" value="ECO:0000266"/>
    <property type="project" value="RGD"/>
</dbReference>
<dbReference type="OMA" id="DDHWEIR"/>
<evidence type="ECO:0000256" key="3">
    <source>
        <dbReference type="ARBA" id="ARBA00022968"/>
    </source>
</evidence>
<dbReference type="PROSITE" id="PS00420">
    <property type="entry name" value="SRCR_1"/>
    <property type="match status" value="1"/>
</dbReference>
<dbReference type="GO" id="GO:0030169">
    <property type="term" value="F:low-density lipoprotein particle binding"/>
    <property type="evidence" value="ECO:0000266"/>
    <property type="project" value="RGD"/>
</dbReference>
<accession>D3ZDS2</accession>
<dbReference type="GO" id="GO:0006911">
    <property type="term" value="P:phagocytosis, engulfment"/>
    <property type="evidence" value="ECO:0000266"/>
    <property type="project" value="RGD"/>
</dbReference>
<protein>
    <submittedName>
        <fullName evidence="13">Macrophage scavenger receptor 1</fullName>
    </submittedName>
</protein>
<dbReference type="InterPro" id="IPR036772">
    <property type="entry name" value="SRCR-like_dom_sf"/>
</dbReference>
<dbReference type="GO" id="GO:0005886">
    <property type="term" value="C:plasma membrane"/>
    <property type="evidence" value="ECO:0000266"/>
    <property type="project" value="RGD"/>
</dbReference>
<evidence type="ECO:0000313" key="15">
    <source>
        <dbReference type="RGD" id="1564316"/>
    </source>
</evidence>
<evidence type="ECO:0000313" key="13">
    <source>
        <dbReference type="Ensembl" id="ENSRNOP00000017339.8"/>
    </source>
</evidence>
<dbReference type="InterPro" id="IPR003543">
    <property type="entry name" value="SR-AI/II"/>
</dbReference>
<feature type="domain" description="SRCR" evidence="12">
    <location>
        <begin position="386"/>
        <end position="467"/>
    </location>
</feature>
<dbReference type="GO" id="GO:0001540">
    <property type="term" value="F:amyloid-beta binding"/>
    <property type="evidence" value="ECO:0000266"/>
    <property type="project" value="RGD"/>
</dbReference>
<dbReference type="PaxDb" id="10116-ENSRNOP00000017339"/>
<evidence type="ECO:0000256" key="5">
    <source>
        <dbReference type="ARBA" id="ARBA00023136"/>
    </source>
</evidence>
<dbReference type="AGR" id="RGD:1564316"/>
<dbReference type="GO" id="GO:0097242">
    <property type="term" value="P:amyloid-beta clearance"/>
    <property type="evidence" value="ECO:0000266"/>
    <property type="project" value="RGD"/>
</dbReference>
<dbReference type="PRINTS" id="PR01408">
    <property type="entry name" value="MACSCAVRCPTR"/>
</dbReference>
<evidence type="ECO:0000256" key="8">
    <source>
        <dbReference type="PROSITE-ProRule" id="PRU00196"/>
    </source>
</evidence>
<dbReference type="InterPro" id="IPR001190">
    <property type="entry name" value="SRCR"/>
</dbReference>
<dbReference type="GO" id="GO:0034381">
    <property type="term" value="P:plasma lipoprotein particle clearance"/>
    <property type="evidence" value="ECO:0000266"/>
    <property type="project" value="RGD"/>
</dbReference>
<dbReference type="Proteomes" id="UP000002494">
    <property type="component" value="Chromosome 16"/>
</dbReference>
<keyword evidence="3" id="KW-0735">Signal-anchor</keyword>
<evidence type="ECO:0007829" key="16">
    <source>
        <dbReference type="PeptideAtlas" id="D3ZDS2"/>
    </source>
</evidence>
<dbReference type="HOGENOM" id="CLU_041152_2_0_1"/>
<feature type="region of interest" description="Disordered" evidence="10">
    <location>
        <begin position="300"/>
        <end position="382"/>
    </location>
</feature>
<dbReference type="GeneTree" id="ENSGT00950000183074"/>
<feature type="compositionally biased region" description="Gly residues" evidence="10">
    <location>
        <begin position="345"/>
        <end position="354"/>
    </location>
</feature>
<feature type="compositionally biased region" description="Pro residues" evidence="10">
    <location>
        <begin position="326"/>
        <end position="337"/>
    </location>
</feature>
<reference evidence="13" key="3">
    <citation type="submission" date="2025-09" db="UniProtKB">
        <authorList>
            <consortium name="Ensembl"/>
        </authorList>
    </citation>
    <scope>IDENTIFICATION</scope>
    <source>
        <strain evidence="13">Brown Norway</strain>
    </source>
</reference>
<dbReference type="IntAct" id="D3ZDS2">
    <property type="interactions" value="1"/>
</dbReference>
<keyword evidence="4 11" id="KW-1133">Transmembrane helix</keyword>
<dbReference type="PROSITE" id="PS50287">
    <property type="entry name" value="SRCR_2"/>
    <property type="match status" value="1"/>
</dbReference>
<evidence type="ECO:0000313" key="14">
    <source>
        <dbReference type="Proteomes" id="UP000002494"/>
    </source>
</evidence>
<dbReference type="Pfam" id="PF01391">
    <property type="entry name" value="Collagen"/>
    <property type="match status" value="1"/>
</dbReference>
<evidence type="ECO:0000256" key="9">
    <source>
        <dbReference type="SAM" id="Coils"/>
    </source>
</evidence>
<dbReference type="PANTHER" id="PTHR48071">
    <property type="entry name" value="SRCR DOMAIN-CONTAINING PROTEIN"/>
    <property type="match status" value="1"/>
</dbReference>
<evidence type="ECO:0000256" key="6">
    <source>
        <dbReference type="ARBA" id="ARBA00023157"/>
    </source>
</evidence>
<evidence type="ECO:0000256" key="1">
    <source>
        <dbReference type="ARBA" id="ARBA00004606"/>
    </source>
</evidence>
<dbReference type="FunCoup" id="D3ZDS2">
    <property type="interactions" value="201"/>
</dbReference>
<dbReference type="GO" id="GO:0010744">
    <property type="term" value="P:positive regulation of macrophage derived foam cell differentiation"/>
    <property type="evidence" value="ECO:0000266"/>
    <property type="project" value="RGD"/>
</dbReference>
<dbReference type="GO" id="GO:0051649">
    <property type="term" value="P:establishment of localization in cell"/>
    <property type="evidence" value="ECO:0000266"/>
    <property type="project" value="RGD"/>
</dbReference>
<dbReference type="GO" id="GO:0006898">
    <property type="term" value="P:receptor-mediated endocytosis"/>
    <property type="evidence" value="ECO:0000266"/>
    <property type="project" value="RGD"/>
</dbReference>
<keyword evidence="5 11" id="KW-0472">Membrane</keyword>
<sequence length="541" mass="59098">MLKYYVIKILGFNCKKREVDKSVLPSLPAMTKEMIEKQRLCPPEPEDADCYSESVKFDARSMTASLPHNTINGSSVQEKLKSFKVALVALYLLVFAVLIPVVGIVTAQLVNWEMKNCLVGSANTSDTSQTLTGKENTSKAEMGFTIAMERMKALEERVQSISDSKAGLLDTDRFQNFSMATDQRLNDLLLQLNSLISSVQEHGESLDAISKSLQSLNTTLLDVQVHTETLNVKVRESTAKQQEDISKLEERVHKVSAEIQSVKEEQEHVEQEVKQEVKVLNNITNDLRLKDWEHSQTLKNITLIQGPPGPPGEKGDKGLTGQSGPPGVPGARGPPGPKGDQGPVGFPGGRGYPGAPGKAGRSGFPGPKGQKGEKGRAGISTSLKTVRLVDGSGPHEGRVEIFHEGQWGTICDDRWDIRAGQVVCRSLGYQDVLTVHKRAHFGQDDRPVGNDCCWLQEGREAAPLPLCHFLEAASTEQPLHLRQPFLHRADLRGYHLKAMFSSSVWTAVFCGPSHPPISCTPHSSSGFAILFSAASCTKLCC</sequence>
<evidence type="ECO:0000259" key="12">
    <source>
        <dbReference type="PROSITE" id="PS50287"/>
    </source>
</evidence>
<reference evidence="13" key="2">
    <citation type="submission" date="2025-08" db="UniProtKB">
        <authorList>
            <consortium name="Ensembl"/>
        </authorList>
    </citation>
    <scope>IDENTIFICATION</scope>
    <source>
        <strain evidence="13">Brown Norway</strain>
    </source>
</reference>
<evidence type="ECO:0000256" key="10">
    <source>
        <dbReference type="SAM" id="MobiDB-lite"/>
    </source>
</evidence>
<evidence type="ECO:0000256" key="11">
    <source>
        <dbReference type="SAM" id="Phobius"/>
    </source>
</evidence>
<name>D3ZDS2_RAT</name>
<dbReference type="GO" id="GO:0030301">
    <property type="term" value="P:cholesterol transport"/>
    <property type="evidence" value="ECO:0000266"/>
    <property type="project" value="RGD"/>
</dbReference>
<dbReference type="SMR" id="D3ZDS2"/>
<dbReference type="InParanoid" id="D3ZDS2"/>
<dbReference type="GO" id="GO:0010886">
    <property type="term" value="P:positive regulation of cholesterol storage"/>
    <property type="evidence" value="ECO:0000266"/>
    <property type="project" value="RGD"/>
</dbReference>
<dbReference type="Bgee" id="ENSRNOG00000012779">
    <property type="expression patterns" value="Expressed in liver and 14 other cell types or tissues"/>
</dbReference>
<dbReference type="AlphaFoldDB" id="D3ZDS2"/>
<dbReference type="SMART" id="SM00202">
    <property type="entry name" value="SR"/>
    <property type="match status" value="1"/>
</dbReference>
<feature type="coiled-coil region" evidence="9">
    <location>
        <begin position="238"/>
        <end position="272"/>
    </location>
</feature>
<comment type="caution">
    <text evidence="8">Lacks conserved residue(s) required for the propagation of feature annotation.</text>
</comment>
<dbReference type="STRING" id="10116.ENSRNOP00000017339"/>
<evidence type="ECO:0000256" key="2">
    <source>
        <dbReference type="ARBA" id="ARBA00022692"/>
    </source>
</evidence>
<keyword evidence="6" id="KW-1015">Disulfide bond</keyword>
<dbReference type="Pfam" id="PF03523">
    <property type="entry name" value="Macscav_rec"/>
    <property type="match status" value="1"/>
</dbReference>
<keyword evidence="16" id="KW-1267">Proteomics identification</keyword>
<dbReference type="GO" id="GO:0042953">
    <property type="term" value="P:lipoprotein transport"/>
    <property type="evidence" value="ECO:0000266"/>
    <property type="project" value="RGD"/>
</dbReference>
<dbReference type="Reactome" id="R-RNO-3000480">
    <property type="pathway name" value="Scavenging by Class A Receptors"/>
</dbReference>
<keyword evidence="2 11" id="KW-0812">Transmembrane</keyword>
<reference evidence="13" key="1">
    <citation type="submission" date="2024-01" db="EMBL/GenBank/DDBJ databases">
        <title>GRCr8: a new rat reference genome assembly contstructed from accurate long reads and long range scaffolding.</title>
        <authorList>
            <person name="Doris P.A."/>
            <person name="Kalbfleisch T."/>
            <person name="Li K."/>
            <person name="Howe K."/>
            <person name="Wood J."/>
        </authorList>
    </citation>
    <scope>NUCLEOTIDE SEQUENCE [LARGE SCALE GENOMIC DNA]</scope>
    <source>
        <strain evidence="13">Brown Norway</strain>
    </source>
</reference>
<dbReference type="InterPro" id="IPR008160">
    <property type="entry name" value="Collagen"/>
</dbReference>
<dbReference type="Ensembl" id="ENSRNOT00000017339.9">
    <property type="protein sequence ID" value="ENSRNOP00000017339.8"/>
    <property type="gene ID" value="ENSRNOG00000012779.9"/>
</dbReference>
<comment type="subcellular location">
    <subcellularLocation>
        <location evidence="1">Membrane</location>
        <topology evidence="1">Single-pass type II membrane protein</topology>
    </subcellularLocation>
</comment>
<keyword evidence="14" id="KW-1185">Reference proteome</keyword>
<dbReference type="PeptideAtlas" id="D3ZDS2"/>